<dbReference type="Pfam" id="PF01111">
    <property type="entry name" value="CKS"/>
    <property type="match status" value="1"/>
</dbReference>
<reference evidence="5" key="1">
    <citation type="journal article" date="2013" name="Genome Biol. Evol.">
        <title>Punctuated emergences of genetic and phenotypic innovations in eumetazoan, bilaterian, euteleostome, and hominidae ancestors.</title>
        <authorList>
            <person name="Wenger Y."/>
            <person name="Galliot B."/>
        </authorList>
    </citation>
    <scope>NUCLEOTIDE SEQUENCE</scope>
    <source>
        <tissue evidence="5">Whole animals</tissue>
    </source>
</reference>
<keyword evidence="2 4" id="KW-0132">Cell division</keyword>
<dbReference type="InterPro" id="IPR036858">
    <property type="entry name" value="Cyclin-dep_kinase_reg-sub_sf"/>
</dbReference>
<evidence type="ECO:0000256" key="3">
    <source>
        <dbReference type="ARBA" id="ARBA00023306"/>
    </source>
</evidence>
<keyword evidence="5" id="KW-0418">Kinase</keyword>
<organism evidence="5">
    <name type="scientific">Hydra vulgaris</name>
    <name type="common">Hydra</name>
    <name type="synonym">Hydra attenuata</name>
    <dbReference type="NCBI Taxonomy" id="6087"/>
    <lineage>
        <taxon>Eukaryota</taxon>
        <taxon>Metazoa</taxon>
        <taxon>Cnidaria</taxon>
        <taxon>Hydrozoa</taxon>
        <taxon>Hydroidolina</taxon>
        <taxon>Anthoathecata</taxon>
        <taxon>Aplanulata</taxon>
        <taxon>Hydridae</taxon>
        <taxon>Hydra</taxon>
    </lineage>
</organism>
<dbReference type="Gene3D" id="3.30.170.10">
    <property type="entry name" value="Cyclin-dependent kinase, regulatory subunit"/>
    <property type="match status" value="1"/>
</dbReference>
<dbReference type="PROSITE" id="PS00945">
    <property type="entry name" value="CKS_2"/>
    <property type="match status" value="1"/>
</dbReference>
<evidence type="ECO:0000313" key="7">
    <source>
        <dbReference type="RefSeq" id="XP_065645202.1"/>
    </source>
</evidence>
<sequence length="88" mass="10561">MMIPVDELQYSAKYDDGEYEYRHVIIPRKYVDLIPKTQLMTETEWRNIGIQQSPGWIHYMFHAPEPHVLLFRRKLSNAPLTNATNRMR</sequence>
<dbReference type="SMART" id="SM01084">
    <property type="entry name" value="CKS"/>
    <property type="match status" value="1"/>
</dbReference>
<dbReference type="GO" id="GO:0016301">
    <property type="term" value="F:kinase activity"/>
    <property type="evidence" value="ECO:0007669"/>
    <property type="project" value="UniProtKB-KW"/>
</dbReference>
<keyword evidence="3 4" id="KW-0131">Cell cycle</keyword>
<dbReference type="RefSeq" id="XP_065645202.1">
    <property type="nucleotide sequence ID" value="XM_065789130.1"/>
</dbReference>
<evidence type="ECO:0000256" key="2">
    <source>
        <dbReference type="ARBA" id="ARBA00022618"/>
    </source>
</evidence>
<reference evidence="6 7" key="2">
    <citation type="submission" date="2025-05" db="UniProtKB">
        <authorList>
            <consortium name="RefSeq"/>
        </authorList>
    </citation>
    <scope>NUCLEOTIDE SEQUENCE [LARGE SCALE GENOMIC DNA]</scope>
</reference>
<dbReference type="RefSeq" id="XP_004211686.1">
    <property type="nucleotide sequence ID" value="XM_004211638.2"/>
</dbReference>
<dbReference type="OMA" id="AHYETHR"/>
<dbReference type="GO" id="GO:0051301">
    <property type="term" value="P:cell division"/>
    <property type="evidence" value="ECO:0007669"/>
    <property type="project" value="UniProtKB-UniRule"/>
</dbReference>
<evidence type="ECO:0000256" key="1">
    <source>
        <dbReference type="ARBA" id="ARBA00007782"/>
    </source>
</evidence>
<dbReference type="KEGG" id="hmg:101236723"/>
<comment type="function">
    <text evidence="4">Binds to the catalytic subunit of the cyclin dependent kinases and is essential for their biological function.</text>
</comment>
<gene>
    <name evidence="5" type="primary">CKS1B</name>
    <name evidence="7" type="synonym">LOC101236723</name>
</gene>
<evidence type="ECO:0000313" key="6">
    <source>
        <dbReference type="Proteomes" id="UP001652625"/>
    </source>
</evidence>
<dbReference type="EMBL" id="HAAD01004385">
    <property type="protein sequence ID" value="CDG70617.1"/>
    <property type="molecule type" value="mRNA"/>
</dbReference>
<dbReference type="PANTHER" id="PTHR23415">
    <property type="entry name" value="CYCLIN-DEPENDENT KINASES REGULATORY SUBUNIT/60S RIBOSOME SUBUNIT BIOGENESIS PROTEIN NIP7"/>
    <property type="match status" value="1"/>
</dbReference>
<name>T2MF95_HYDVU</name>
<evidence type="ECO:0000256" key="4">
    <source>
        <dbReference type="RuleBase" id="RU311113"/>
    </source>
</evidence>
<dbReference type="InterPro" id="IPR000789">
    <property type="entry name" value="Cyclin-dep_kinase_reg-sub"/>
</dbReference>
<keyword evidence="5" id="KW-0808">Transferase</keyword>
<dbReference type="SUPFAM" id="SSF55637">
    <property type="entry name" value="Cell cycle regulatory proteins"/>
    <property type="match status" value="1"/>
</dbReference>
<comment type="similarity">
    <text evidence="1 4">Belongs to the CKS family.</text>
</comment>
<dbReference type="FunFam" id="3.30.170.10:FF:000001">
    <property type="entry name" value="Cyclin-dependent kinases regulatory subunit"/>
    <property type="match status" value="1"/>
</dbReference>
<dbReference type="OrthoDB" id="440676at2759"/>
<proteinExistence type="evidence at transcript level"/>
<keyword evidence="6" id="KW-1185">Reference proteome</keyword>
<dbReference type="PRINTS" id="PR00296">
    <property type="entry name" value="CYCLINKINASE"/>
</dbReference>
<accession>T2MF95</accession>
<dbReference type="AlphaFoldDB" id="T2MF95"/>
<dbReference type="Proteomes" id="UP001652625">
    <property type="component" value="Chromosome 01"/>
</dbReference>
<dbReference type="GeneID" id="101236723"/>
<evidence type="ECO:0000313" key="5">
    <source>
        <dbReference type="EMBL" id="CDG70617.1"/>
    </source>
</evidence>
<protein>
    <recommendedName>
        <fullName evidence="4">Cyclin-dependent kinases regulatory subunit</fullName>
    </recommendedName>
</protein>
<dbReference type="GO" id="GO:0016538">
    <property type="term" value="F:cyclin-dependent protein serine/threonine kinase regulator activity"/>
    <property type="evidence" value="ECO:0007669"/>
    <property type="project" value="InterPro"/>
</dbReference>